<feature type="region of interest" description="Disordered" evidence="1">
    <location>
        <begin position="70"/>
        <end position="94"/>
    </location>
</feature>
<evidence type="ECO:0000313" key="4">
    <source>
        <dbReference type="Proteomes" id="UP000245916"/>
    </source>
</evidence>
<dbReference type="Proteomes" id="UP000245916">
    <property type="component" value="Unassembled WGS sequence"/>
</dbReference>
<protein>
    <recommendedName>
        <fullName evidence="5">Pentapeptide MXKDX repeat protein</fullName>
    </recommendedName>
</protein>
<accession>A0A2U2J0U8</accession>
<reference evidence="3 4" key="1">
    <citation type="submission" date="2018-05" db="EMBL/GenBank/DDBJ databases">
        <title>Genome of Sphingosinicella humi QZX222.</title>
        <authorList>
            <person name="Qiao Z."/>
            <person name="Wang G."/>
        </authorList>
    </citation>
    <scope>NUCLEOTIDE SEQUENCE [LARGE SCALE GENOMIC DNA]</scope>
    <source>
        <strain evidence="3 4">QZX222</strain>
    </source>
</reference>
<feature type="region of interest" description="Disordered" evidence="1">
    <location>
        <begin position="25"/>
        <end position="50"/>
    </location>
</feature>
<gene>
    <name evidence="3" type="ORF">DF286_03090</name>
</gene>
<feature type="signal peptide" evidence="2">
    <location>
        <begin position="1"/>
        <end position="16"/>
    </location>
</feature>
<name>A0A2U2J0U8_9SPHN</name>
<dbReference type="EMBL" id="QFFF01000001">
    <property type="protein sequence ID" value="PWG01964.1"/>
    <property type="molecule type" value="Genomic_DNA"/>
</dbReference>
<evidence type="ECO:0000256" key="2">
    <source>
        <dbReference type="SAM" id="SignalP"/>
    </source>
</evidence>
<keyword evidence="2" id="KW-0732">Signal</keyword>
<proteinExistence type="predicted"/>
<comment type="caution">
    <text evidence="3">The sequence shown here is derived from an EMBL/GenBank/DDBJ whole genome shotgun (WGS) entry which is preliminary data.</text>
</comment>
<evidence type="ECO:0008006" key="5">
    <source>
        <dbReference type="Google" id="ProtNLM"/>
    </source>
</evidence>
<evidence type="ECO:0000313" key="3">
    <source>
        <dbReference type="EMBL" id="PWG01964.1"/>
    </source>
</evidence>
<evidence type="ECO:0000256" key="1">
    <source>
        <dbReference type="SAM" id="MobiDB-lite"/>
    </source>
</evidence>
<feature type="chain" id="PRO_5015620307" description="Pentapeptide MXKDX repeat protein" evidence="2">
    <location>
        <begin position="17"/>
        <end position="94"/>
    </location>
</feature>
<dbReference type="AlphaFoldDB" id="A0A2U2J0U8"/>
<organism evidence="3 4">
    <name type="scientific">Allosphingosinicella humi</name>
    <dbReference type="NCBI Taxonomy" id="2068657"/>
    <lineage>
        <taxon>Bacteria</taxon>
        <taxon>Pseudomonadati</taxon>
        <taxon>Pseudomonadota</taxon>
        <taxon>Alphaproteobacteria</taxon>
        <taxon>Sphingomonadales</taxon>
        <taxon>Sphingomonadaceae</taxon>
        <taxon>Allosphingosinicella</taxon>
    </lineage>
</organism>
<keyword evidence="4" id="KW-1185">Reference proteome</keyword>
<sequence>MLLTAIALTIATPALAQTANLADAHAGHGQMSTTKAKPSTDPHAGHNMGGMMNAQAMKAHCEKMKAEGKTMEGCDMQGSKAKADPHAGHNMSQK</sequence>